<evidence type="ECO:0000256" key="12">
    <source>
        <dbReference type="ARBA" id="ARBA00023015"/>
    </source>
</evidence>
<evidence type="ECO:0000313" key="24">
    <source>
        <dbReference type="Proteomes" id="UP001353858"/>
    </source>
</evidence>
<dbReference type="PRINTS" id="PR01789">
    <property type="entry name" value="NUCFACTORATC"/>
</dbReference>
<evidence type="ECO:0000256" key="16">
    <source>
        <dbReference type="ARBA" id="ARBA00023242"/>
    </source>
</evidence>
<reference evidence="24" key="1">
    <citation type="submission" date="2023-01" db="EMBL/GenBank/DDBJ databases">
        <title>Key to firefly adult light organ development and bioluminescence: homeobox transcription factors regulate luciferase expression and transportation to peroxisome.</title>
        <authorList>
            <person name="Fu X."/>
        </authorList>
    </citation>
    <scope>NUCLEOTIDE SEQUENCE [LARGE SCALE GENOMIC DNA]</scope>
</reference>
<dbReference type="GO" id="GO:0000981">
    <property type="term" value="F:DNA-binding transcription factor activity, RNA polymerase II-specific"/>
    <property type="evidence" value="ECO:0007669"/>
    <property type="project" value="TreeGrafter"/>
</dbReference>
<dbReference type="InterPro" id="IPR008366">
    <property type="entry name" value="NFAT"/>
</dbReference>
<evidence type="ECO:0000256" key="17">
    <source>
        <dbReference type="ARBA" id="ARBA00055141"/>
    </source>
</evidence>
<evidence type="ECO:0000259" key="22">
    <source>
        <dbReference type="PROSITE" id="PS50254"/>
    </source>
</evidence>
<keyword evidence="7" id="KW-0597">Phosphoprotein</keyword>
<evidence type="ECO:0000256" key="3">
    <source>
        <dbReference type="ARBA" id="ARBA00004496"/>
    </source>
</evidence>
<comment type="function">
    <text evidence="17">Transcription factor involved, among others, in the transcriptional regulation of osmoprotective and inflammatory genes. Binds the DNA consensus sequence 5'-[ACT][AG]TGGAAA[CAT]A[TA][ATC][CA][ATG][GT][GAC][CG][CT]-3'. Mediates the transcriptional response to hypertonicity. Positively regulates the transcription of LCN2 and S100A4 genes; optimal transactivation of these genes requires the presence of DDX5/DDX17. Also involved in the DNA damage response by preventing formation of R-loops; R-loops are composed of a DNA:RNA hybrid and the associated non-template single-stranded DNA.</text>
</comment>
<comment type="subcellular location">
    <subcellularLocation>
        <location evidence="2">Chromosome</location>
    </subcellularLocation>
    <subcellularLocation>
        <location evidence="3">Cytoplasm</location>
    </subcellularLocation>
    <subcellularLocation>
        <location evidence="1">Nucleus</location>
    </subcellularLocation>
</comment>
<evidence type="ECO:0000256" key="6">
    <source>
        <dbReference type="ARBA" id="ARBA00022499"/>
    </source>
</evidence>
<dbReference type="GO" id="GO:0048731">
    <property type="term" value="P:system development"/>
    <property type="evidence" value="ECO:0007669"/>
    <property type="project" value="UniProtKB-ARBA"/>
</dbReference>
<proteinExistence type="predicted"/>
<feature type="domain" description="RHD" evidence="22">
    <location>
        <begin position="200"/>
        <end position="371"/>
    </location>
</feature>
<keyword evidence="6" id="KW-1017">Isopeptide bond</keyword>
<evidence type="ECO:0000256" key="4">
    <source>
        <dbReference type="ARBA" id="ARBA00022454"/>
    </source>
</evidence>
<dbReference type="FunFam" id="2.60.40.10:FF:000174">
    <property type="entry name" value="Nuclear factor of activated T-cells 5, tonicity-responsive"/>
    <property type="match status" value="1"/>
</dbReference>
<dbReference type="SUPFAM" id="SSF81296">
    <property type="entry name" value="E set domains"/>
    <property type="match status" value="1"/>
</dbReference>
<dbReference type="Pfam" id="PF00554">
    <property type="entry name" value="RHD_DNA_bind"/>
    <property type="match status" value="1"/>
</dbReference>
<dbReference type="GO" id="GO:0005667">
    <property type="term" value="C:transcription regulator complex"/>
    <property type="evidence" value="ECO:0007669"/>
    <property type="project" value="TreeGrafter"/>
</dbReference>
<evidence type="ECO:0000256" key="19">
    <source>
        <dbReference type="ARBA" id="ARBA00072227"/>
    </source>
</evidence>
<evidence type="ECO:0000256" key="2">
    <source>
        <dbReference type="ARBA" id="ARBA00004286"/>
    </source>
</evidence>
<dbReference type="PANTHER" id="PTHR12533:SF7">
    <property type="entry name" value="NFAT NUCLEAR FACTOR, ISOFORM B"/>
    <property type="match status" value="1"/>
</dbReference>
<keyword evidence="5" id="KW-0963">Cytoplasm</keyword>
<evidence type="ECO:0000256" key="11">
    <source>
        <dbReference type="ARBA" id="ARBA00022990"/>
    </source>
</evidence>
<keyword evidence="13" id="KW-0238">DNA-binding</keyword>
<dbReference type="GO" id="GO:0045944">
    <property type="term" value="P:positive regulation of transcription by RNA polymerase II"/>
    <property type="evidence" value="ECO:0007669"/>
    <property type="project" value="UniProtKB-ARBA"/>
</dbReference>
<dbReference type="GO" id="GO:0006974">
    <property type="term" value="P:DNA damage response"/>
    <property type="evidence" value="ECO:0007669"/>
    <property type="project" value="UniProtKB-KW"/>
</dbReference>
<dbReference type="EMBL" id="JARPUR010000003">
    <property type="protein sequence ID" value="KAK4879721.1"/>
    <property type="molecule type" value="Genomic_DNA"/>
</dbReference>
<evidence type="ECO:0000256" key="21">
    <source>
        <dbReference type="SAM" id="MobiDB-lite"/>
    </source>
</evidence>
<keyword evidence="11" id="KW-0007">Acetylation</keyword>
<keyword evidence="14" id="KW-0010">Activator</keyword>
<evidence type="ECO:0000256" key="14">
    <source>
        <dbReference type="ARBA" id="ARBA00023159"/>
    </source>
</evidence>
<keyword evidence="4" id="KW-0158">Chromosome</keyword>
<name>A0AAN7S9A9_9COLE</name>
<dbReference type="Pfam" id="PF16179">
    <property type="entry name" value="RHD_dimer"/>
    <property type="match status" value="1"/>
</dbReference>
<evidence type="ECO:0000256" key="10">
    <source>
        <dbReference type="ARBA" id="ARBA00022843"/>
    </source>
</evidence>
<dbReference type="FunFam" id="2.60.40.340:FF:000002">
    <property type="entry name" value="Nuclear factor of activated T-cells 5, tonicity-responsive"/>
    <property type="match status" value="1"/>
</dbReference>
<feature type="region of interest" description="Disordered" evidence="21">
    <location>
        <begin position="884"/>
        <end position="903"/>
    </location>
</feature>
<evidence type="ECO:0000256" key="8">
    <source>
        <dbReference type="ARBA" id="ARBA00022763"/>
    </source>
</evidence>
<dbReference type="GO" id="GO:0005694">
    <property type="term" value="C:chromosome"/>
    <property type="evidence" value="ECO:0007669"/>
    <property type="project" value="UniProtKB-SubCell"/>
</dbReference>
<evidence type="ECO:0000313" key="23">
    <source>
        <dbReference type="EMBL" id="KAK4879721.1"/>
    </source>
</evidence>
<dbReference type="GO" id="GO:0005634">
    <property type="term" value="C:nucleus"/>
    <property type="evidence" value="ECO:0007669"/>
    <property type="project" value="UniProtKB-SubCell"/>
</dbReference>
<keyword evidence="12" id="KW-0805">Transcription regulation</keyword>
<keyword evidence="24" id="KW-1185">Reference proteome</keyword>
<dbReference type="GO" id="GO:1902531">
    <property type="term" value="P:regulation of intracellular signal transduction"/>
    <property type="evidence" value="ECO:0007669"/>
    <property type="project" value="UniProtKB-ARBA"/>
</dbReference>
<evidence type="ECO:0000256" key="7">
    <source>
        <dbReference type="ARBA" id="ARBA00022553"/>
    </source>
</evidence>
<feature type="region of interest" description="Disordered" evidence="21">
    <location>
        <begin position="1"/>
        <end position="27"/>
    </location>
</feature>
<keyword evidence="15" id="KW-0804">Transcription</keyword>
<keyword evidence="8" id="KW-0227">DNA damage</keyword>
<protein>
    <recommendedName>
        <fullName evidence="19">Nuclear factor of activated T-cells 5</fullName>
    </recommendedName>
    <alternativeName>
        <fullName evidence="20">T-cell transcription factor NFAT5</fullName>
    </alternativeName>
</protein>
<feature type="compositionally biased region" description="Polar residues" evidence="21">
    <location>
        <begin position="887"/>
        <end position="903"/>
    </location>
</feature>
<evidence type="ECO:0000256" key="20">
    <source>
        <dbReference type="ARBA" id="ARBA00080722"/>
    </source>
</evidence>
<evidence type="ECO:0000256" key="9">
    <source>
        <dbReference type="ARBA" id="ARBA00022765"/>
    </source>
</evidence>
<evidence type="ECO:0000256" key="18">
    <source>
        <dbReference type="ARBA" id="ARBA00065799"/>
    </source>
</evidence>
<dbReference type="PANTHER" id="PTHR12533">
    <property type="entry name" value="NFAT"/>
    <property type="match status" value="1"/>
</dbReference>
<dbReference type="InterPro" id="IPR032397">
    <property type="entry name" value="RHD_dimer"/>
</dbReference>
<keyword evidence="16" id="KW-0539">Nucleus</keyword>
<dbReference type="GO" id="GO:0048468">
    <property type="term" value="P:cell development"/>
    <property type="evidence" value="ECO:0007669"/>
    <property type="project" value="UniProtKB-ARBA"/>
</dbReference>
<accession>A0AAN7S9A9</accession>
<dbReference type="Gene3D" id="2.60.40.10">
    <property type="entry name" value="Immunoglobulins"/>
    <property type="match status" value="1"/>
</dbReference>
<dbReference type="GO" id="GO:0010467">
    <property type="term" value="P:gene expression"/>
    <property type="evidence" value="ECO:0007669"/>
    <property type="project" value="UniProtKB-ARBA"/>
</dbReference>
<comment type="subunit">
    <text evidence="18">Homodimer when bound to DNA, completely encircles its DNA target. Interacts with CIDEC; this interaction is direct and retains NFAT5 in the cytoplasm. Does not bind with Fos and Jun transcription factors. Interacts with DDX5 and DDX17; this interaction leads to DDX5/DDX17 recruitment to LNC2 and S100A4 promoters and NFAT5-mediated DDX5/DDX17-enhanced transactivation.</text>
</comment>
<evidence type="ECO:0000256" key="13">
    <source>
        <dbReference type="ARBA" id="ARBA00023125"/>
    </source>
</evidence>
<dbReference type="InterPro" id="IPR008967">
    <property type="entry name" value="p53-like_TF_DNA-bd_sf"/>
</dbReference>
<keyword evidence="9" id="KW-0013">ADP-ribosylation</keyword>
<feature type="region of interest" description="Disordered" evidence="21">
    <location>
        <begin position="152"/>
        <end position="175"/>
    </location>
</feature>
<evidence type="ECO:0000256" key="15">
    <source>
        <dbReference type="ARBA" id="ARBA00023163"/>
    </source>
</evidence>
<evidence type="ECO:0000256" key="5">
    <source>
        <dbReference type="ARBA" id="ARBA00022490"/>
    </source>
</evidence>
<dbReference type="SMART" id="SM00429">
    <property type="entry name" value="IPT"/>
    <property type="match status" value="1"/>
</dbReference>
<dbReference type="InterPro" id="IPR037059">
    <property type="entry name" value="RHD_DNA_bind_dom_sf"/>
</dbReference>
<comment type="caution">
    <text evidence="23">The sequence shown here is derived from an EMBL/GenBank/DDBJ whole genome shotgun (WGS) entry which is preliminary data.</text>
</comment>
<gene>
    <name evidence="23" type="ORF">RN001_007867</name>
</gene>
<dbReference type="GO" id="GO:0000978">
    <property type="term" value="F:RNA polymerase II cis-regulatory region sequence-specific DNA binding"/>
    <property type="evidence" value="ECO:0007669"/>
    <property type="project" value="TreeGrafter"/>
</dbReference>
<dbReference type="InterPro" id="IPR014756">
    <property type="entry name" value="Ig_E-set"/>
</dbReference>
<dbReference type="InterPro" id="IPR011539">
    <property type="entry name" value="RHD_DNA_bind_dom"/>
</dbReference>
<dbReference type="Proteomes" id="UP001353858">
    <property type="component" value="Unassembled WGS sequence"/>
</dbReference>
<dbReference type="AlphaFoldDB" id="A0AAN7S9A9"/>
<organism evidence="23 24">
    <name type="scientific">Aquatica leii</name>
    <dbReference type="NCBI Taxonomy" id="1421715"/>
    <lineage>
        <taxon>Eukaryota</taxon>
        <taxon>Metazoa</taxon>
        <taxon>Ecdysozoa</taxon>
        <taxon>Arthropoda</taxon>
        <taxon>Hexapoda</taxon>
        <taxon>Insecta</taxon>
        <taxon>Pterygota</taxon>
        <taxon>Neoptera</taxon>
        <taxon>Endopterygota</taxon>
        <taxon>Coleoptera</taxon>
        <taxon>Polyphaga</taxon>
        <taxon>Elateriformia</taxon>
        <taxon>Elateroidea</taxon>
        <taxon>Lampyridae</taxon>
        <taxon>Luciolinae</taxon>
        <taxon>Aquatica</taxon>
    </lineage>
</organism>
<sequence>MAQKRLSKNTPTGKKTPKPTKAKQTTGALKMTLCTVPTVTPHSPSRERRTDRRVIGGKRLAMVRAFPGKVRSSARRSLDPCDNSNDSGLGFDNHVVDHRTNLTERITWTGEQAEAKRPRLDIKLEDDEINDNFSFPETIRTCKDNMSIIRTTPSTTAPSLSIHGTQSTNGNNTVPRCTPLISRPTSSLPITLTSQLTNISRESSVSLRIISQPEQQHRARYQTEGSRGAVKDRTGNGFPVVQLVGYRKPATLQVFIGTDIGKPNPHMFYQACRVSGKNSTPCIEKKLDGTVVIELQLDPSKDMIGTCDCVGILKERNVDVEHRFPDQIGSRSKKKSTRCRMVFRTTITHDSGVLETLQVCSQPIVCTQPPGIPEICKKSLTSCPATGGLELFILGKNFLKDTKVFFQQVDDQGLLWEQYVVPDKEFLQQTHLVCVIPPYARTTITEPVTVRLLVVSSGKTSEPHQFVYTPTNGAVSSVHAESTQSASFTNKVIWSSVNKHEQGIMPPPGTNHMPLSQRRSSINTSSEVHSPPLHGLKQELIDENSQNSVLDPLELHRERFRHISESSMDVQQGDSNMAMINESSMDILHQNSVSLDVVNTNINENSMNDVILRHNAQSMHENTMNVSLVNSANNCITENNVLISPTNTANHTCGDLPVRDQLSVIDLRMKMPAATVADLANTNAPSMATLHSFGVTEPTNTPLLAQSAQSIENYLSTIETKPVMVDAMAFPNNTLQLSQMFNTSTNASQPQKLLNNQVMPPTTLLDTTIAIQSHLNAASNFNSPQPPLLPVRTVPLTNEQVLLQQTGLMPENVSMMQAAMEENMLSKISSALSASRDRNIHSPQDILIGNKSPLIPNSASQDLLLNTTPQTTLLMPPTLNTSLSSSVVEASDQNPASQNTSNLSPDIILNSQISPSMMCRTTSALPQDVLLTSICQPSTANEPNMVQPQMTISENVTQQGSATSLLPTDTTSLPPVQAPVALTNQLTNVMSASEPEKAILLKAAVDLFETQKKINELETLAGTNTNNNIEHVIMNNILSSSPSHEANQINQANNLQQIKQEFVVPVSVKDITGQMQNEKKNEDRMIPTGFTTMSENDLINIINPSCFDQGNNFH</sequence>
<dbReference type="InterPro" id="IPR002909">
    <property type="entry name" value="IPT_dom"/>
</dbReference>
<keyword evidence="10" id="KW-0832">Ubl conjugation</keyword>
<dbReference type="InterPro" id="IPR013783">
    <property type="entry name" value="Ig-like_fold"/>
</dbReference>
<dbReference type="PROSITE" id="PS50254">
    <property type="entry name" value="REL_2"/>
    <property type="match status" value="1"/>
</dbReference>
<dbReference type="SUPFAM" id="SSF49417">
    <property type="entry name" value="p53-like transcription factors"/>
    <property type="match status" value="1"/>
</dbReference>
<evidence type="ECO:0000256" key="1">
    <source>
        <dbReference type="ARBA" id="ARBA00004123"/>
    </source>
</evidence>
<dbReference type="Gene3D" id="2.60.40.340">
    <property type="entry name" value="Rel homology domain (RHD), DNA-binding domain"/>
    <property type="match status" value="1"/>
</dbReference>
<dbReference type="GO" id="GO:0005737">
    <property type="term" value="C:cytoplasm"/>
    <property type="evidence" value="ECO:0007669"/>
    <property type="project" value="UniProtKB-SubCell"/>
</dbReference>